<dbReference type="EMBL" id="DQUG01000161">
    <property type="protein sequence ID" value="HIP75293.1"/>
    <property type="molecule type" value="Genomic_DNA"/>
</dbReference>
<evidence type="ECO:0008006" key="5">
    <source>
        <dbReference type="Google" id="ProtNLM"/>
    </source>
</evidence>
<evidence type="ECO:0000313" key="4">
    <source>
        <dbReference type="Proteomes" id="UP000649326"/>
    </source>
</evidence>
<protein>
    <recommendedName>
        <fullName evidence="5">Peptidase M23 domain-containing protein</fullName>
    </recommendedName>
</protein>
<reference evidence="3" key="1">
    <citation type="journal article" date="2020" name="ISME J.">
        <title>Gammaproteobacteria mediating utilization of methyl-, sulfur- and petroleum organic compounds in deep ocean hydrothermal plumes.</title>
        <authorList>
            <person name="Zhou Z."/>
            <person name="Liu Y."/>
            <person name="Pan J."/>
            <person name="Cron B.R."/>
            <person name="Toner B.M."/>
            <person name="Anantharaman K."/>
            <person name="Breier J.A."/>
            <person name="Dick G.J."/>
            <person name="Li M."/>
        </authorList>
    </citation>
    <scope>NUCLEOTIDE SEQUENCE</scope>
    <source>
        <strain evidence="3">SZUA-1451</strain>
    </source>
</reference>
<comment type="caution">
    <text evidence="3">The sequence shown here is derived from an EMBL/GenBank/DDBJ whole genome shotgun (WGS) entry which is preliminary data.</text>
</comment>
<evidence type="ECO:0000259" key="1">
    <source>
        <dbReference type="Pfam" id="PF26482"/>
    </source>
</evidence>
<dbReference type="InterPro" id="IPR058468">
    <property type="entry name" value="DUF8155_N"/>
</dbReference>
<accession>A0A832Z9P5</accession>
<feature type="domain" description="DUF8155" evidence="2">
    <location>
        <begin position="153"/>
        <end position="266"/>
    </location>
</feature>
<dbReference type="AlphaFoldDB" id="A0A832Z9P5"/>
<feature type="domain" description="DUF8155" evidence="1">
    <location>
        <begin position="17"/>
        <end position="136"/>
    </location>
</feature>
<dbReference type="Pfam" id="PF26482">
    <property type="entry name" value="DUF8155"/>
    <property type="match status" value="1"/>
</dbReference>
<evidence type="ECO:0000313" key="3">
    <source>
        <dbReference type="EMBL" id="HIP75293.1"/>
    </source>
</evidence>
<dbReference type="Proteomes" id="UP000649326">
    <property type="component" value="Unassembled WGS sequence"/>
</dbReference>
<dbReference type="Pfam" id="PF26483">
    <property type="entry name" value="DUF8155_C"/>
    <property type="match status" value="1"/>
</dbReference>
<sequence length="285" mass="33118">MKIAKINELNFEIPKDAWFSLFNSPYPAHKFGTAIDVYFSGKAFFPFEEGRVLEIRKVRTPQYVPTREDYLTIFQVEEFCLKVLHVKPSLKLGEKIYLGDEIGELVVSGFFRPWSDKHAHFELRNCRDRYRARGGFLMYPKILKLVPTIRVNEFELVEKTEHYYWLKPLKRREKNLTPLAFNGAPIEGGLPHYHYGAIFSKLKEVEIFGAKFSVSQEFPNGVGIFNADSWIFANGQKVKGIGIYCNQEKIKLIGGEFVVGDVMEIRFLKKQQPLLYCYNNHTVTQ</sequence>
<gene>
    <name evidence="3" type="ORF">EYH13_03995</name>
</gene>
<evidence type="ECO:0000259" key="2">
    <source>
        <dbReference type="Pfam" id="PF26483"/>
    </source>
</evidence>
<proteinExistence type="predicted"/>
<organism evidence="3 4">
    <name type="scientific">Thermococcus paralvinellae</name>
    <dbReference type="NCBI Taxonomy" id="582419"/>
    <lineage>
        <taxon>Archaea</taxon>
        <taxon>Methanobacteriati</taxon>
        <taxon>Methanobacteriota</taxon>
        <taxon>Thermococci</taxon>
        <taxon>Thermococcales</taxon>
        <taxon>Thermococcaceae</taxon>
        <taxon>Thermococcus</taxon>
    </lineage>
</organism>
<name>A0A832Z9P5_9EURY</name>
<dbReference type="InterPro" id="IPR058817">
    <property type="entry name" value="DUF8155_C"/>
</dbReference>